<dbReference type="InterPro" id="IPR041916">
    <property type="entry name" value="Anti_sigma_zinc_sf"/>
</dbReference>
<sequence>MDHYSLEAWMKYVKNELEEEDREAYEDHLYTCDQCLEIYLEAMEEEEQALPAMPREEELTNLIMAQIGVEKLRESPPLISAEEQKQSSAKVTWFERCFPIAFACLMLIGGQVKVLEDTKGKTEKLK</sequence>
<protein>
    <submittedName>
        <fullName evidence="1">Uncharacterized protein</fullName>
    </submittedName>
</protein>
<evidence type="ECO:0000313" key="1">
    <source>
        <dbReference type="EMBL" id="PWW20561.1"/>
    </source>
</evidence>
<accession>A0A2V2ZUD9</accession>
<dbReference type="EMBL" id="QGTW01000015">
    <property type="protein sequence ID" value="PWW20561.1"/>
    <property type="molecule type" value="Genomic_DNA"/>
</dbReference>
<dbReference type="RefSeq" id="WP_110067064.1">
    <property type="nucleotide sequence ID" value="NZ_QGTW01000015.1"/>
</dbReference>
<proteinExistence type="predicted"/>
<gene>
    <name evidence="1" type="ORF">DFO73_115140</name>
</gene>
<name>A0A2V2ZUD9_9BACI</name>
<dbReference type="Proteomes" id="UP000247150">
    <property type="component" value="Unassembled WGS sequence"/>
</dbReference>
<dbReference type="OrthoDB" id="1955013at2"/>
<evidence type="ECO:0000313" key="2">
    <source>
        <dbReference type="Proteomes" id="UP000247150"/>
    </source>
</evidence>
<reference evidence="1 2" key="1">
    <citation type="submission" date="2018-05" db="EMBL/GenBank/DDBJ databases">
        <title>Freshwater and sediment microbial communities from various areas in North America, analyzing microbe dynamics in response to fracking.</title>
        <authorList>
            <person name="Lamendella R."/>
        </authorList>
    </citation>
    <scope>NUCLEOTIDE SEQUENCE [LARGE SCALE GENOMIC DNA]</scope>
    <source>
        <strain evidence="1 2">15_TX</strain>
    </source>
</reference>
<dbReference type="Gene3D" id="1.10.10.1320">
    <property type="entry name" value="Anti-sigma factor, zinc-finger domain"/>
    <property type="match status" value="1"/>
</dbReference>
<organism evidence="1 2">
    <name type="scientific">Cytobacillus oceanisediminis</name>
    <dbReference type="NCBI Taxonomy" id="665099"/>
    <lineage>
        <taxon>Bacteria</taxon>
        <taxon>Bacillati</taxon>
        <taxon>Bacillota</taxon>
        <taxon>Bacilli</taxon>
        <taxon>Bacillales</taxon>
        <taxon>Bacillaceae</taxon>
        <taxon>Cytobacillus</taxon>
    </lineage>
</organism>
<dbReference type="AlphaFoldDB" id="A0A2V2ZUD9"/>
<comment type="caution">
    <text evidence="1">The sequence shown here is derived from an EMBL/GenBank/DDBJ whole genome shotgun (WGS) entry which is preliminary data.</text>
</comment>